<dbReference type="Gene3D" id="3.40.390.10">
    <property type="entry name" value="Collagenase (Catalytic Domain)"/>
    <property type="match status" value="1"/>
</dbReference>
<dbReference type="CDD" id="cd06456">
    <property type="entry name" value="M3A_DCP"/>
    <property type="match status" value="1"/>
</dbReference>
<keyword evidence="3 7" id="KW-0479">Metal-binding</keyword>
<dbReference type="Pfam" id="PF01432">
    <property type="entry name" value="Peptidase_M3"/>
    <property type="match status" value="1"/>
</dbReference>
<proteinExistence type="inferred from homology"/>
<evidence type="ECO:0000256" key="7">
    <source>
        <dbReference type="RuleBase" id="RU003435"/>
    </source>
</evidence>
<organism evidence="9 10">
    <name type="scientific">Pseudonocardia tropica</name>
    <dbReference type="NCBI Taxonomy" id="681289"/>
    <lineage>
        <taxon>Bacteria</taxon>
        <taxon>Bacillati</taxon>
        <taxon>Actinomycetota</taxon>
        <taxon>Actinomycetes</taxon>
        <taxon>Pseudonocardiales</taxon>
        <taxon>Pseudonocardiaceae</taxon>
        <taxon>Pseudonocardia</taxon>
    </lineage>
</organism>
<dbReference type="Proteomes" id="UP001464923">
    <property type="component" value="Unassembled WGS sequence"/>
</dbReference>
<dbReference type="InterPro" id="IPR045090">
    <property type="entry name" value="Pept_M3A_M3B"/>
</dbReference>
<dbReference type="PANTHER" id="PTHR43660">
    <property type="entry name" value="DIPEPTIDYL CARBOXYPEPTIDASE"/>
    <property type="match status" value="1"/>
</dbReference>
<name>A0ABV1JNQ7_9PSEU</name>
<dbReference type="InterPro" id="IPR034005">
    <property type="entry name" value="M3A_DCP"/>
</dbReference>
<keyword evidence="10" id="KW-1185">Reference proteome</keyword>
<dbReference type="EC" id="3.4.24.-" evidence="9"/>
<evidence type="ECO:0000313" key="9">
    <source>
        <dbReference type="EMBL" id="MEQ3537570.1"/>
    </source>
</evidence>
<dbReference type="Gene3D" id="1.10.1370.10">
    <property type="entry name" value="Neurolysin, domain 3"/>
    <property type="match status" value="1"/>
</dbReference>
<dbReference type="PANTHER" id="PTHR43660:SF1">
    <property type="entry name" value="DIPEPTIDYL CARBOXYPEPTIDASE"/>
    <property type="match status" value="1"/>
</dbReference>
<reference evidence="9 10" key="1">
    <citation type="submission" date="2024-03" db="EMBL/GenBank/DDBJ databases">
        <title>Draft genome sequence of Pseudonocardia tropica JCM 19149.</title>
        <authorList>
            <person name="Butdee W."/>
            <person name="Duangmal K."/>
        </authorList>
    </citation>
    <scope>NUCLEOTIDE SEQUENCE [LARGE SCALE GENOMIC DNA]</scope>
    <source>
        <strain evidence="9 10">JCM 19149</strain>
    </source>
</reference>
<comment type="caution">
    <text evidence="9">The sequence shown here is derived from an EMBL/GenBank/DDBJ whole genome shotgun (WGS) entry which is preliminary data.</text>
</comment>
<evidence type="ECO:0000259" key="8">
    <source>
        <dbReference type="Pfam" id="PF01432"/>
    </source>
</evidence>
<evidence type="ECO:0000256" key="4">
    <source>
        <dbReference type="ARBA" id="ARBA00022801"/>
    </source>
</evidence>
<evidence type="ECO:0000256" key="5">
    <source>
        <dbReference type="ARBA" id="ARBA00022833"/>
    </source>
</evidence>
<evidence type="ECO:0000256" key="1">
    <source>
        <dbReference type="ARBA" id="ARBA00006040"/>
    </source>
</evidence>
<gene>
    <name evidence="9" type="ORF">WHI96_01950</name>
</gene>
<sequence length="687" mass="74026">MSNPFLAPSALPWGLPDTSRITDEHYLPAFEAGTAEQRAEVAAIVAGEGGPTFDDTVVALERSGATLDRVARLFYTRVSADSSPAVREIEAQVAPMLAAHADAIALDPGLFARIDALHARRHDLGLDAESLRLLERHHRDMVRAGARLGPEEQVRLRELNAELSGLTTRFGAALLAGANAAAVHVTDRDRLGGLSDDAVAAAATAAAERGHDAGWLITLVLPTAQPALAVLTDRSLREELFRASTGRGQGGEHDTRDTVLAIVRLRAERAALLGYPDHASYVIGGAAESSDSGTGVSTAGTAEAAVAMLESLVPAAVANADREAAELAGGVEGDLEPWDRAFEAERVRRERYAVDDAALRPYLELDRVITDGVFRAASGLYGISFTERTDLPAYHPDVRWWEVRDSDGEPLGLFGADLWARPSKRGGAWMNSLVDQSSLLGTRPVVLNTLNLNRPPAGEPALLTLDEVRTLFHEFGHALHGLFSEVEYPTFSGTSVPRDFVEFPSQVNEMWLEDPQVLTSFARHHVTGEPLPAELLAASQAARGYGEGFATTEYLAASLLDQAWHRLSPAEAAGITDVLAFEQQALEAAGIAHPLVPPRYRSTYFNHVFGGSGYAAAYYSYIWAEVLDADTVAWFGEHGGLRRENGDRFRREVLSRGGAVDAMEAYRAFRGRDPEIAPLLARRGLAG</sequence>
<keyword evidence="6 7" id="KW-0482">Metalloprotease</keyword>
<dbReference type="EMBL" id="JBEDNP010000001">
    <property type="protein sequence ID" value="MEQ3537570.1"/>
    <property type="molecule type" value="Genomic_DNA"/>
</dbReference>
<accession>A0ABV1JNQ7</accession>
<evidence type="ECO:0000313" key="10">
    <source>
        <dbReference type="Proteomes" id="UP001464923"/>
    </source>
</evidence>
<evidence type="ECO:0000256" key="2">
    <source>
        <dbReference type="ARBA" id="ARBA00022670"/>
    </source>
</evidence>
<comment type="similarity">
    <text evidence="1 7">Belongs to the peptidase M3 family.</text>
</comment>
<dbReference type="SUPFAM" id="SSF55486">
    <property type="entry name" value="Metalloproteases ('zincins'), catalytic domain"/>
    <property type="match status" value="1"/>
</dbReference>
<dbReference type="InterPro" id="IPR024079">
    <property type="entry name" value="MetalloPept_cat_dom_sf"/>
</dbReference>
<dbReference type="GO" id="GO:0016787">
    <property type="term" value="F:hydrolase activity"/>
    <property type="evidence" value="ECO:0007669"/>
    <property type="project" value="UniProtKB-KW"/>
</dbReference>
<dbReference type="InterPro" id="IPR001567">
    <property type="entry name" value="Pept_M3A_M3B_dom"/>
</dbReference>
<comment type="cofactor">
    <cofactor evidence="7">
        <name>Zn(2+)</name>
        <dbReference type="ChEBI" id="CHEBI:29105"/>
    </cofactor>
    <text evidence="7">Binds 1 zinc ion.</text>
</comment>
<dbReference type="Gene3D" id="1.10.1370.40">
    <property type="match status" value="1"/>
</dbReference>
<feature type="domain" description="Peptidase M3A/M3B catalytic" evidence="8">
    <location>
        <begin position="231"/>
        <end position="684"/>
    </location>
</feature>
<evidence type="ECO:0000256" key="3">
    <source>
        <dbReference type="ARBA" id="ARBA00022723"/>
    </source>
</evidence>
<evidence type="ECO:0000256" key="6">
    <source>
        <dbReference type="ARBA" id="ARBA00023049"/>
    </source>
</evidence>
<keyword evidence="5 7" id="KW-0862">Zinc</keyword>
<dbReference type="RefSeq" id="WP_345648350.1">
    <property type="nucleotide sequence ID" value="NZ_BAABLY010000055.1"/>
</dbReference>
<dbReference type="InterPro" id="IPR024077">
    <property type="entry name" value="Neurolysin/TOP_dom2"/>
</dbReference>
<keyword evidence="2 7" id="KW-0645">Protease</keyword>
<protein>
    <submittedName>
        <fullName evidence="9">M3 family metallopeptidase</fullName>
        <ecNumber evidence="9">3.4.24.-</ecNumber>
    </submittedName>
</protein>
<keyword evidence="4 7" id="KW-0378">Hydrolase</keyword>